<dbReference type="Pfam" id="PF13561">
    <property type="entry name" value="adh_short_C2"/>
    <property type="match status" value="1"/>
</dbReference>
<organism evidence="3 4">
    <name type="scientific">Cystobacter ferrugineus</name>
    <dbReference type="NCBI Taxonomy" id="83449"/>
    <lineage>
        <taxon>Bacteria</taxon>
        <taxon>Pseudomonadati</taxon>
        <taxon>Myxococcota</taxon>
        <taxon>Myxococcia</taxon>
        <taxon>Myxococcales</taxon>
        <taxon>Cystobacterineae</taxon>
        <taxon>Archangiaceae</taxon>
        <taxon>Cystobacter</taxon>
    </lineage>
</organism>
<sequence>MSRLEQKVAIVTGSSRGIGAAVARRLAAEGARVVVNYAQSSEAAENVVRSIQAAGGQAISCRADVADEAQMQALFDTTRQHFGPVDILVNNAAAQAPASLDTLDRALFQRLVDVNIWGLIVGCRLAGRLMSDRGRIINFSSVSAHKNIAWDGMYAATKAAVESLTRTAAIEFAPRGITVNALIIGLVATDMVSDVPLKVRRTIASQTLLDKVGRPEDIGGSVAFLASEDARWVTGQTLGVNGGYLMK</sequence>
<evidence type="ECO:0000313" key="3">
    <source>
        <dbReference type="EMBL" id="OJH34408.1"/>
    </source>
</evidence>
<dbReference type="PANTHER" id="PTHR42879">
    <property type="entry name" value="3-OXOACYL-(ACYL-CARRIER-PROTEIN) REDUCTASE"/>
    <property type="match status" value="1"/>
</dbReference>
<dbReference type="InterPro" id="IPR020904">
    <property type="entry name" value="Sc_DH/Rdtase_CS"/>
</dbReference>
<protein>
    <recommendedName>
        <fullName evidence="2">Ketoreductase domain-containing protein</fullName>
    </recommendedName>
</protein>
<dbReference type="PROSITE" id="PS00061">
    <property type="entry name" value="ADH_SHORT"/>
    <property type="match status" value="1"/>
</dbReference>
<dbReference type="PANTHER" id="PTHR42879:SF2">
    <property type="entry name" value="3-OXOACYL-[ACYL-CARRIER-PROTEIN] REDUCTASE FABG"/>
    <property type="match status" value="1"/>
</dbReference>
<dbReference type="AlphaFoldDB" id="A0A1L9AWL8"/>
<dbReference type="FunFam" id="3.40.50.720:FF:000084">
    <property type="entry name" value="Short-chain dehydrogenase reductase"/>
    <property type="match status" value="1"/>
</dbReference>
<comment type="similarity">
    <text evidence="1">Belongs to the short-chain dehydrogenases/reductases (SDR) family.</text>
</comment>
<name>A0A1L9AWL8_9BACT</name>
<gene>
    <name evidence="3" type="ORF">BON30_43575</name>
</gene>
<keyword evidence="4" id="KW-1185">Reference proteome</keyword>
<dbReference type="STRING" id="83449.BON30_43575"/>
<dbReference type="OrthoDB" id="9804774at2"/>
<dbReference type="Proteomes" id="UP000182229">
    <property type="component" value="Unassembled WGS sequence"/>
</dbReference>
<dbReference type="GO" id="GO:0032787">
    <property type="term" value="P:monocarboxylic acid metabolic process"/>
    <property type="evidence" value="ECO:0007669"/>
    <property type="project" value="UniProtKB-ARBA"/>
</dbReference>
<dbReference type="SUPFAM" id="SSF51735">
    <property type="entry name" value="NAD(P)-binding Rossmann-fold domains"/>
    <property type="match status" value="1"/>
</dbReference>
<evidence type="ECO:0000259" key="2">
    <source>
        <dbReference type="SMART" id="SM00822"/>
    </source>
</evidence>
<dbReference type="SMART" id="SM00822">
    <property type="entry name" value="PKS_KR"/>
    <property type="match status" value="1"/>
</dbReference>
<dbReference type="Gene3D" id="3.40.50.720">
    <property type="entry name" value="NAD(P)-binding Rossmann-like Domain"/>
    <property type="match status" value="1"/>
</dbReference>
<feature type="domain" description="Ketoreductase" evidence="2">
    <location>
        <begin position="7"/>
        <end position="186"/>
    </location>
</feature>
<dbReference type="PRINTS" id="PR00080">
    <property type="entry name" value="SDRFAMILY"/>
</dbReference>
<reference evidence="4" key="1">
    <citation type="submission" date="2016-11" db="EMBL/GenBank/DDBJ databases">
        <authorList>
            <person name="Shukria A."/>
            <person name="Stevens D.C."/>
        </authorList>
    </citation>
    <scope>NUCLEOTIDE SEQUENCE [LARGE SCALE GENOMIC DNA]</scope>
    <source>
        <strain evidence="4">Cbfe23</strain>
    </source>
</reference>
<evidence type="ECO:0000313" key="4">
    <source>
        <dbReference type="Proteomes" id="UP000182229"/>
    </source>
</evidence>
<dbReference type="RefSeq" id="WP_071904519.1">
    <property type="nucleotide sequence ID" value="NZ_MPIN01000019.1"/>
</dbReference>
<evidence type="ECO:0000256" key="1">
    <source>
        <dbReference type="ARBA" id="ARBA00006484"/>
    </source>
</evidence>
<comment type="caution">
    <text evidence="3">The sequence shown here is derived from an EMBL/GenBank/DDBJ whole genome shotgun (WGS) entry which is preliminary data.</text>
</comment>
<dbReference type="PRINTS" id="PR00081">
    <property type="entry name" value="GDHRDH"/>
</dbReference>
<dbReference type="InterPro" id="IPR036291">
    <property type="entry name" value="NAD(P)-bd_dom_sf"/>
</dbReference>
<proteinExistence type="inferred from homology"/>
<reference evidence="3 4" key="2">
    <citation type="submission" date="2016-12" db="EMBL/GenBank/DDBJ databases">
        <title>Draft Genome Sequence of Cystobacter ferrugineus Strain Cbfe23.</title>
        <authorList>
            <person name="Akbar S."/>
            <person name="Dowd S.E."/>
            <person name="Stevens D.C."/>
        </authorList>
    </citation>
    <scope>NUCLEOTIDE SEQUENCE [LARGE SCALE GENOMIC DNA]</scope>
    <source>
        <strain evidence="3 4">Cbfe23</strain>
    </source>
</reference>
<dbReference type="InterPro" id="IPR002347">
    <property type="entry name" value="SDR_fam"/>
</dbReference>
<dbReference type="InterPro" id="IPR057326">
    <property type="entry name" value="KR_dom"/>
</dbReference>
<accession>A0A1L9AWL8</accession>
<dbReference type="EMBL" id="MPIN01000019">
    <property type="protein sequence ID" value="OJH34408.1"/>
    <property type="molecule type" value="Genomic_DNA"/>
</dbReference>
<dbReference type="InterPro" id="IPR050259">
    <property type="entry name" value="SDR"/>
</dbReference>